<dbReference type="EMBL" id="BSNJ01000004">
    <property type="protein sequence ID" value="GLQ20942.1"/>
    <property type="molecule type" value="Genomic_DNA"/>
</dbReference>
<sequence>MTTLAETVQPADTSGDAGEEKTLAKNLKLFDVYAMSTGAMFSSGLFLLPGIAAAATGNSVFLAYFFAGFLIMPAMYCMAELSTAMPKAGGTYYFLDRAMGPLMGTIGGLGSWIAVVFKSAFALVGMGAYLGLYLDLPFSITAMVLAVAFGAVNIAGAKETTTLQRVLVTTLVAILVGFTLLGLKAALEKNGSLIVFDPNYGDFFRNGFVGFVSTIGLVFVSYAGLTKVASVAEEVQNPDRNIPLGMTLSLATATILYTLGTVVLIKILPGEALFGSLTPIADAGRVFMGDWPFDLGVILIVVAAIAAFASTGNAGIMSASRYPYAMAKDRLVPEKLAELGRFKTPTISILMTVAFMIAVIAIFDVASVAKLASAFQLLLFMLVCAAVMVMRESGISTYKPGFKVPLYPWMPIAGILIGFWLIIEMGTMAIAFTGMMVILCVVWYNFYASKRVDRRGAIFHVHERLGRNAYEGLEHELMTIINDRTQAQNLSYEAVIARSLVTDFRYGRYDFEQLSTLMATEGEARYDIDAETTRAVLASFEPHFRPISDGVRLTRYVDSRVKEPELFIFRFGPKARLEMALDDQDDVHTLMVLLSPDKPAGLDMRIAGHLAEIVQGEGFERRWLSAQSEAELNDVLVRDDHFLHVPVAQLPRLKAQLGKTVGELTGMGDVVVALIERGDKTMIATADNELMDGDVVALVGEPDDLMRLRRAPAHPSPEEE</sequence>
<comment type="caution">
    <text evidence="7">The sequence shown here is derived from an EMBL/GenBank/DDBJ whole genome shotgun (WGS) entry which is preliminary data.</text>
</comment>
<dbReference type="PROSITE" id="PS51202">
    <property type="entry name" value="RCK_C"/>
    <property type="match status" value="1"/>
</dbReference>
<keyword evidence="8" id="KW-1185">Reference proteome</keyword>
<evidence type="ECO:0000256" key="5">
    <source>
        <dbReference type="SAM" id="Phobius"/>
    </source>
</evidence>
<organism evidence="7 8">
    <name type="scientific">Algimonas porphyrae</name>
    <dbReference type="NCBI Taxonomy" id="1128113"/>
    <lineage>
        <taxon>Bacteria</taxon>
        <taxon>Pseudomonadati</taxon>
        <taxon>Pseudomonadota</taxon>
        <taxon>Alphaproteobacteria</taxon>
        <taxon>Maricaulales</taxon>
        <taxon>Robiginitomaculaceae</taxon>
        <taxon>Algimonas</taxon>
    </lineage>
</organism>
<keyword evidence="2 5" id="KW-0812">Transmembrane</keyword>
<keyword evidence="3 5" id="KW-1133">Transmembrane helix</keyword>
<name>A0ABQ5V1V3_9PROT</name>
<feature type="domain" description="RCK C-terminal" evidence="6">
    <location>
        <begin position="633"/>
        <end position="714"/>
    </location>
</feature>
<feature type="transmembrane region" description="Helical" evidence="5">
    <location>
        <begin position="429"/>
        <end position="447"/>
    </location>
</feature>
<gene>
    <name evidence="7" type="primary">cat5</name>
    <name evidence="7" type="ORF">GCM10007854_18970</name>
</gene>
<reference evidence="7" key="1">
    <citation type="journal article" date="2014" name="Int. J. Syst. Evol. Microbiol.">
        <title>Complete genome of a new Firmicutes species belonging to the dominant human colonic microbiota ('Ruminococcus bicirculans') reveals two chromosomes and a selective capacity to utilize plant glucans.</title>
        <authorList>
            <consortium name="NISC Comparative Sequencing Program"/>
            <person name="Wegmann U."/>
            <person name="Louis P."/>
            <person name="Goesmann A."/>
            <person name="Henrissat B."/>
            <person name="Duncan S.H."/>
            <person name="Flint H.J."/>
        </authorList>
    </citation>
    <scope>NUCLEOTIDE SEQUENCE</scope>
    <source>
        <strain evidence="7">NBRC 108216</strain>
    </source>
</reference>
<accession>A0ABQ5V1V3</accession>
<protein>
    <submittedName>
        <fullName evidence="7">Amino acid transporter</fullName>
    </submittedName>
</protein>
<dbReference type="InterPro" id="IPR016152">
    <property type="entry name" value="PTrfase/Anion_transptr"/>
</dbReference>
<comment type="subcellular location">
    <subcellularLocation>
        <location evidence="1">Membrane</location>
        <topology evidence="1">Multi-pass membrane protein</topology>
    </subcellularLocation>
</comment>
<dbReference type="InterPro" id="IPR004841">
    <property type="entry name" value="AA-permease/SLC12A_dom"/>
</dbReference>
<feature type="transmembrane region" description="Helical" evidence="5">
    <location>
        <begin position="166"/>
        <end position="187"/>
    </location>
</feature>
<dbReference type="PANTHER" id="PTHR42770:SF7">
    <property type="entry name" value="MEMBRANE PROTEIN"/>
    <property type="match status" value="1"/>
</dbReference>
<feature type="transmembrane region" description="Helical" evidence="5">
    <location>
        <begin position="372"/>
        <end position="390"/>
    </location>
</feature>
<dbReference type="InterPro" id="IPR006037">
    <property type="entry name" value="RCK_C"/>
</dbReference>
<dbReference type="Pfam" id="PF02080">
    <property type="entry name" value="TrkA_C"/>
    <property type="match status" value="1"/>
</dbReference>
<dbReference type="PANTHER" id="PTHR42770">
    <property type="entry name" value="AMINO ACID TRANSPORTER-RELATED"/>
    <property type="match status" value="1"/>
</dbReference>
<dbReference type="InterPro" id="IPR036721">
    <property type="entry name" value="RCK_C_sf"/>
</dbReference>
<dbReference type="Gene3D" id="3.40.930.10">
    <property type="entry name" value="Mannitol-specific EII, Chain A"/>
    <property type="match status" value="1"/>
</dbReference>
<feature type="transmembrane region" description="Helical" evidence="5">
    <location>
        <begin position="102"/>
        <end position="130"/>
    </location>
</feature>
<dbReference type="SUPFAM" id="SSF116726">
    <property type="entry name" value="TrkA C-terminal domain-like"/>
    <property type="match status" value="1"/>
</dbReference>
<feature type="transmembrane region" description="Helical" evidence="5">
    <location>
        <begin position="402"/>
        <end position="423"/>
    </location>
</feature>
<reference evidence="7" key="2">
    <citation type="submission" date="2023-01" db="EMBL/GenBank/DDBJ databases">
        <title>Draft genome sequence of Algimonas porphyrae strain NBRC 108216.</title>
        <authorList>
            <person name="Sun Q."/>
            <person name="Mori K."/>
        </authorList>
    </citation>
    <scope>NUCLEOTIDE SEQUENCE</scope>
    <source>
        <strain evidence="7">NBRC 108216</strain>
    </source>
</reference>
<dbReference type="Gene3D" id="3.30.70.1450">
    <property type="entry name" value="Regulator of K+ conductance, C-terminal domain"/>
    <property type="match status" value="1"/>
</dbReference>
<feature type="transmembrane region" description="Helical" evidence="5">
    <location>
        <begin position="32"/>
        <end position="55"/>
    </location>
</feature>
<evidence type="ECO:0000256" key="3">
    <source>
        <dbReference type="ARBA" id="ARBA00022989"/>
    </source>
</evidence>
<evidence type="ECO:0000313" key="8">
    <source>
        <dbReference type="Proteomes" id="UP001161390"/>
    </source>
</evidence>
<feature type="transmembrane region" description="Helical" evidence="5">
    <location>
        <begin position="347"/>
        <end position="366"/>
    </location>
</feature>
<evidence type="ECO:0000259" key="6">
    <source>
        <dbReference type="PROSITE" id="PS51202"/>
    </source>
</evidence>
<evidence type="ECO:0000256" key="2">
    <source>
        <dbReference type="ARBA" id="ARBA00022692"/>
    </source>
</evidence>
<evidence type="ECO:0000256" key="1">
    <source>
        <dbReference type="ARBA" id="ARBA00004141"/>
    </source>
</evidence>
<feature type="transmembrane region" description="Helical" evidence="5">
    <location>
        <begin position="207"/>
        <end position="225"/>
    </location>
</feature>
<feature type="transmembrane region" description="Helical" evidence="5">
    <location>
        <begin position="136"/>
        <end position="154"/>
    </location>
</feature>
<evidence type="ECO:0000256" key="4">
    <source>
        <dbReference type="ARBA" id="ARBA00023136"/>
    </source>
</evidence>
<feature type="transmembrane region" description="Helical" evidence="5">
    <location>
        <begin position="61"/>
        <end position="81"/>
    </location>
</feature>
<dbReference type="Proteomes" id="UP001161390">
    <property type="component" value="Unassembled WGS sequence"/>
</dbReference>
<proteinExistence type="predicted"/>
<dbReference type="Pfam" id="PF00324">
    <property type="entry name" value="AA_permease"/>
    <property type="match status" value="1"/>
</dbReference>
<dbReference type="Gene3D" id="1.20.1740.10">
    <property type="entry name" value="Amino acid/polyamine transporter I"/>
    <property type="match status" value="1"/>
</dbReference>
<feature type="transmembrane region" description="Helical" evidence="5">
    <location>
        <begin position="295"/>
        <end position="316"/>
    </location>
</feature>
<keyword evidence="4 5" id="KW-0472">Membrane</keyword>
<dbReference type="InterPro" id="IPR050367">
    <property type="entry name" value="APC_superfamily"/>
</dbReference>
<dbReference type="RefSeq" id="WP_284372001.1">
    <property type="nucleotide sequence ID" value="NZ_BSNJ01000004.1"/>
</dbReference>
<feature type="transmembrane region" description="Helical" evidence="5">
    <location>
        <begin position="246"/>
        <end position="268"/>
    </location>
</feature>
<evidence type="ECO:0000313" key="7">
    <source>
        <dbReference type="EMBL" id="GLQ20942.1"/>
    </source>
</evidence>